<dbReference type="Gene3D" id="2.40.110.10">
    <property type="entry name" value="Butyryl-CoA Dehydrogenase, subunit A, domain 2"/>
    <property type="match status" value="1"/>
</dbReference>
<dbReference type="Gene3D" id="1.20.140.10">
    <property type="entry name" value="Butyryl-CoA Dehydrogenase, subunit A, domain 3"/>
    <property type="match status" value="1"/>
</dbReference>
<dbReference type="PANTHER" id="PTHR43884:SF25">
    <property type="entry name" value="ACYL-COA DEHYDROGENASE YDBM-RELATED"/>
    <property type="match status" value="1"/>
</dbReference>
<evidence type="ECO:0000256" key="5">
    <source>
        <dbReference type="ARBA" id="ARBA00023002"/>
    </source>
</evidence>
<evidence type="ECO:0000313" key="11">
    <source>
        <dbReference type="Proteomes" id="UP000019184"/>
    </source>
</evidence>
<evidence type="ECO:0000256" key="4">
    <source>
        <dbReference type="ARBA" id="ARBA00022827"/>
    </source>
</evidence>
<protein>
    <submittedName>
        <fullName evidence="10">Acyl-CoA dehydrogenase</fullName>
    </submittedName>
</protein>
<dbReference type="PANTHER" id="PTHR43884">
    <property type="entry name" value="ACYL-COA DEHYDROGENASE"/>
    <property type="match status" value="1"/>
</dbReference>
<accession>A0A7U7GDB4</accession>
<evidence type="ECO:0000256" key="3">
    <source>
        <dbReference type="ARBA" id="ARBA00022630"/>
    </source>
</evidence>
<dbReference type="FunFam" id="1.20.140.10:FF:000001">
    <property type="entry name" value="Acyl-CoA dehydrogenase"/>
    <property type="match status" value="1"/>
</dbReference>
<dbReference type="SUPFAM" id="SSF47203">
    <property type="entry name" value="Acyl-CoA dehydrogenase C-terminal domain-like"/>
    <property type="match status" value="1"/>
</dbReference>
<evidence type="ECO:0000256" key="2">
    <source>
        <dbReference type="ARBA" id="ARBA00009347"/>
    </source>
</evidence>
<dbReference type="Proteomes" id="UP000019184">
    <property type="component" value="Unassembled WGS sequence"/>
</dbReference>
<dbReference type="InterPro" id="IPR009075">
    <property type="entry name" value="AcylCo_DH/oxidase_C"/>
</dbReference>
<gene>
    <name evidence="10" type="ORF">BN874_280009</name>
</gene>
<evidence type="ECO:0000256" key="6">
    <source>
        <dbReference type="RuleBase" id="RU362125"/>
    </source>
</evidence>
<dbReference type="GO" id="GO:0050660">
    <property type="term" value="F:flavin adenine dinucleotide binding"/>
    <property type="evidence" value="ECO:0007669"/>
    <property type="project" value="InterPro"/>
</dbReference>
<feature type="domain" description="Acyl-CoA oxidase/dehydrogenase middle" evidence="8">
    <location>
        <begin position="289"/>
        <end position="398"/>
    </location>
</feature>
<dbReference type="InterPro" id="IPR046373">
    <property type="entry name" value="Acyl-CoA_Oxase/DH_mid-dom_sf"/>
</dbReference>
<dbReference type="Pfam" id="PF02770">
    <property type="entry name" value="Acyl-CoA_dh_M"/>
    <property type="match status" value="1"/>
</dbReference>
<proteinExistence type="inferred from homology"/>
<dbReference type="InterPro" id="IPR037069">
    <property type="entry name" value="AcylCoA_DH/ox_N_sf"/>
</dbReference>
<reference evidence="10 11" key="1">
    <citation type="journal article" date="2014" name="ISME J.">
        <title>Candidatus Competibacter-lineage genomes retrieved from metagenomes reveal functional metabolic diversity.</title>
        <authorList>
            <person name="McIlroy S.J."/>
            <person name="Albertsen M."/>
            <person name="Andresen E.K."/>
            <person name="Saunders A.M."/>
            <person name="Kristiansen R."/>
            <person name="Stokholm-Bjerregaard M."/>
            <person name="Nielsen K.L."/>
            <person name="Nielsen P.H."/>
        </authorList>
    </citation>
    <scope>NUCLEOTIDE SEQUENCE [LARGE SCALE GENOMIC DNA]</scope>
    <source>
        <strain evidence="10 11">Run_B_J11</strain>
    </source>
</reference>
<comment type="similarity">
    <text evidence="2 6">Belongs to the acyl-CoA dehydrogenase family.</text>
</comment>
<dbReference type="RefSeq" id="WP_081756358.1">
    <property type="nucleotide sequence ID" value="NZ_CBTK010000201.1"/>
</dbReference>
<evidence type="ECO:0000259" key="7">
    <source>
        <dbReference type="Pfam" id="PF00441"/>
    </source>
</evidence>
<evidence type="ECO:0000256" key="1">
    <source>
        <dbReference type="ARBA" id="ARBA00001974"/>
    </source>
</evidence>
<comment type="caution">
    <text evidence="10">The sequence shown here is derived from an EMBL/GenBank/DDBJ whole genome shotgun (WGS) entry which is preliminary data.</text>
</comment>
<dbReference type="SUPFAM" id="SSF56645">
    <property type="entry name" value="Acyl-CoA dehydrogenase NM domain-like"/>
    <property type="match status" value="1"/>
</dbReference>
<dbReference type="InterPro" id="IPR009100">
    <property type="entry name" value="AcylCoA_DH/oxidase_NM_dom_sf"/>
</dbReference>
<dbReference type="InterPro" id="IPR013786">
    <property type="entry name" value="AcylCoA_DH/ox_N"/>
</dbReference>
<dbReference type="InterPro" id="IPR036250">
    <property type="entry name" value="AcylCo_DH-like_C"/>
</dbReference>
<feature type="domain" description="Acyl-CoA dehydrogenase/oxidase C-terminal" evidence="7">
    <location>
        <begin position="413"/>
        <end position="559"/>
    </location>
</feature>
<evidence type="ECO:0000259" key="8">
    <source>
        <dbReference type="Pfam" id="PF02770"/>
    </source>
</evidence>
<sequence length="573" mass="62577">MSEPIQTPAEQLQQANLALAAVQKALDYSLADLKERTQKADGRVSAALLDHHQLVSYDLSLSCAETTGARFMLDYAQRAREAGGSPANELILEERFALLFSAEAVQGIRNRLSARPADFGLNDHWLSATVDHAVARQFCLAQLPAVRVAELGQLARAQDGVTGAYLLDDHHQMMHDTFRRVAEEVVMPLAEEIHRHDLDIPDAIIDQVKEMGCFGISIPERFGGIQSDDGEDNMGMIVVTEELTRGSLGAAGSLITRPEILSRALLKGGTEAQKLKWLPQLASGDMLCAVAVTEPNYGSDVANMRLKATKTEGGWLLNGAKTWCTFGGRANVLLILARTNPDLSLGHRGLSMFLLEKPSYPGHAFEFKQDGGGVLSAKAIATIGYRGMHSFDLFFDNVFVPDDNMLGGSAGEGKGFYFTMAGFSGGRIQTAARAVGIMQIAYERALRYAQERMVFGYPIADYQLTQVKLARMATYLAVSRQFTYTVGRLMDQGEGDMEASMVKLFTCKTAEWVTREALQIHGGMGYAEEMPVSRYFIDARVLSIFEGAEETLALKVITRSLVDNAKPKAEVGG</sequence>
<dbReference type="Pfam" id="PF00441">
    <property type="entry name" value="Acyl-CoA_dh_1"/>
    <property type="match status" value="1"/>
</dbReference>
<dbReference type="InterPro" id="IPR006089">
    <property type="entry name" value="Acyl-CoA_DH_CS"/>
</dbReference>
<dbReference type="PROSITE" id="PS00073">
    <property type="entry name" value="ACYL_COA_DH_2"/>
    <property type="match status" value="1"/>
</dbReference>
<dbReference type="AlphaFoldDB" id="A0A7U7GDB4"/>
<dbReference type="GO" id="GO:0003995">
    <property type="term" value="F:acyl-CoA dehydrogenase activity"/>
    <property type="evidence" value="ECO:0007669"/>
    <property type="project" value="InterPro"/>
</dbReference>
<comment type="cofactor">
    <cofactor evidence="1 6">
        <name>FAD</name>
        <dbReference type="ChEBI" id="CHEBI:57692"/>
    </cofactor>
</comment>
<dbReference type="Gene3D" id="1.10.540.10">
    <property type="entry name" value="Acyl-CoA dehydrogenase/oxidase, N-terminal domain"/>
    <property type="match status" value="1"/>
</dbReference>
<keyword evidence="3 6" id="KW-0285">Flavoprotein</keyword>
<evidence type="ECO:0000313" key="10">
    <source>
        <dbReference type="EMBL" id="CDH45704.1"/>
    </source>
</evidence>
<dbReference type="InterPro" id="IPR006091">
    <property type="entry name" value="Acyl-CoA_Oxase/DH_mid-dom"/>
</dbReference>
<dbReference type="EMBL" id="CBTK010000201">
    <property type="protein sequence ID" value="CDH45704.1"/>
    <property type="molecule type" value="Genomic_DNA"/>
</dbReference>
<organism evidence="10 11">
    <name type="scientific">Candidatus Contendobacter odensis Run_B_J11</name>
    <dbReference type="NCBI Taxonomy" id="1400861"/>
    <lineage>
        <taxon>Bacteria</taxon>
        <taxon>Pseudomonadati</taxon>
        <taxon>Pseudomonadota</taxon>
        <taxon>Gammaproteobacteria</taxon>
        <taxon>Candidatus Competibacteraceae</taxon>
        <taxon>Candidatus Contendibacter</taxon>
    </lineage>
</organism>
<keyword evidence="11" id="KW-1185">Reference proteome</keyword>
<feature type="domain" description="Acyl-CoA dehydrogenase/oxidase N-terminal" evidence="9">
    <location>
        <begin position="169"/>
        <end position="285"/>
    </location>
</feature>
<keyword evidence="4 6" id="KW-0274">FAD</keyword>
<dbReference type="OrthoDB" id="9780544at2"/>
<keyword evidence="5 6" id="KW-0560">Oxidoreductase</keyword>
<evidence type="ECO:0000259" key="9">
    <source>
        <dbReference type="Pfam" id="PF02771"/>
    </source>
</evidence>
<name>A0A7U7GDB4_9GAMM</name>
<dbReference type="Pfam" id="PF02771">
    <property type="entry name" value="Acyl-CoA_dh_N"/>
    <property type="match status" value="1"/>
</dbReference>